<gene>
    <name evidence="8" type="ORF">BGT96224_5098</name>
    <name evidence="9" type="ORF">BGT96224V2_LOCUS2277</name>
</gene>
<dbReference type="PANTHER" id="PTHR33048">
    <property type="entry name" value="PTH11-LIKE INTEGRAL MEMBRANE PROTEIN (AFU_ORTHOLOGUE AFUA_5G11245)"/>
    <property type="match status" value="1"/>
</dbReference>
<evidence type="ECO:0000256" key="3">
    <source>
        <dbReference type="ARBA" id="ARBA00022989"/>
    </source>
</evidence>
<dbReference type="AlphaFoldDB" id="A0A061HPQ5"/>
<feature type="transmembrane region" description="Helical" evidence="6">
    <location>
        <begin position="53"/>
        <end position="71"/>
    </location>
</feature>
<dbReference type="Pfam" id="PF20684">
    <property type="entry name" value="Fung_rhodopsin"/>
    <property type="match status" value="1"/>
</dbReference>
<dbReference type="EMBL" id="KE375013">
    <property type="protein sequence ID" value="EPQ65959.1"/>
    <property type="molecule type" value="Genomic_DNA"/>
</dbReference>
<dbReference type="InterPro" id="IPR052337">
    <property type="entry name" value="SAT4-like"/>
</dbReference>
<evidence type="ECO:0000313" key="9">
    <source>
        <dbReference type="EMBL" id="SUZ09115.1"/>
    </source>
</evidence>
<reference evidence="8" key="2">
    <citation type="submission" date="2013-01" db="EMBL/GenBank/DDBJ databases">
        <title>The wheat powdery mildew genome reveals unique evolution of an obligate biotroph.</title>
        <authorList>
            <person name="Oberhaensli S."/>
            <person name="Wicker T."/>
            <person name="Keller B."/>
        </authorList>
    </citation>
    <scope>NUCLEOTIDE SEQUENCE</scope>
    <source>
        <strain evidence="8">96224</strain>
    </source>
</reference>
<feature type="transmembrane region" description="Helical" evidence="6">
    <location>
        <begin position="103"/>
        <end position="121"/>
    </location>
</feature>
<sequence length="420" mass="47264">MQSLLVRESDILEINRDSQLSGVTYTALIIPWIAISLRVYTRLKIQKLFGTDDYLAVISLFVLTTLCVILIKTGTHLGLDTHRVDITPHYLVKLSCYTFTCEILYIITIALTKLSIGFFFLRLTTRNYQKHVINFTIAIVFILSIIYISFTIFQCQPVNYFWRQHETIPPLGTCQTRKHVVNLTYAHAAMNCATDWIFGILPFLFIRKLNLSPRIKLSVVLILSLGFFASIATIIRIIYLSLLGGSSGYTWESINLIKWSIIEPSVSLTAAALATMRPLFQGLFSPKSRLPRLSISVREGYATAPGDSYPNEFAIMLGLAVSPGVKTTVYAENTLDSYCSRKSAWSEWRESSVGLVSPIWKSSWRGSTKNEDEFQRHTFDAVQSTTSLGLGDLEDGNWVVHRDSSSGITKTTVITRQIGK</sequence>
<feature type="domain" description="Rhodopsin" evidence="7">
    <location>
        <begin position="37"/>
        <end position="281"/>
    </location>
</feature>
<organism evidence="9">
    <name type="scientific">Blumeria graminis f. sp. tritici 96224</name>
    <dbReference type="NCBI Taxonomy" id="1268274"/>
    <lineage>
        <taxon>Eukaryota</taxon>
        <taxon>Fungi</taxon>
        <taxon>Dikarya</taxon>
        <taxon>Ascomycota</taxon>
        <taxon>Pezizomycotina</taxon>
        <taxon>Leotiomycetes</taxon>
        <taxon>Erysiphales</taxon>
        <taxon>Erysiphaceae</taxon>
        <taxon>Blumeria</taxon>
    </lineage>
</organism>
<evidence type="ECO:0000256" key="6">
    <source>
        <dbReference type="SAM" id="Phobius"/>
    </source>
</evidence>
<dbReference type="Proteomes" id="UP000053110">
    <property type="component" value="Unassembled WGS sequence"/>
</dbReference>
<comment type="subcellular location">
    <subcellularLocation>
        <location evidence="1">Membrane</location>
        <topology evidence="1">Multi-pass membrane protein</topology>
    </subcellularLocation>
</comment>
<dbReference type="EMBL" id="UIGY01000040">
    <property type="protein sequence ID" value="SUZ09115.1"/>
    <property type="molecule type" value="Genomic_DNA"/>
</dbReference>
<keyword evidence="3 6" id="KW-1133">Transmembrane helix</keyword>
<name>A0A061HPQ5_BLUGR</name>
<keyword evidence="4 6" id="KW-0472">Membrane</keyword>
<feature type="transmembrane region" description="Helical" evidence="6">
    <location>
        <begin position="217"/>
        <end position="239"/>
    </location>
</feature>
<feature type="transmembrane region" description="Helical" evidence="6">
    <location>
        <begin position="133"/>
        <end position="153"/>
    </location>
</feature>
<dbReference type="HOGENOM" id="CLU_028200_3_4_1"/>
<feature type="transmembrane region" description="Helical" evidence="6">
    <location>
        <begin position="20"/>
        <end position="41"/>
    </location>
</feature>
<dbReference type="InterPro" id="IPR049326">
    <property type="entry name" value="Rhodopsin_dom_fungi"/>
</dbReference>
<dbReference type="OrthoDB" id="3923077at2759"/>
<keyword evidence="2 6" id="KW-0812">Transmembrane</keyword>
<feature type="transmembrane region" description="Helical" evidence="6">
    <location>
        <begin position="185"/>
        <end position="205"/>
    </location>
</feature>
<evidence type="ECO:0000313" key="8">
    <source>
        <dbReference type="EMBL" id="EPQ65959.1"/>
    </source>
</evidence>
<evidence type="ECO:0000256" key="1">
    <source>
        <dbReference type="ARBA" id="ARBA00004141"/>
    </source>
</evidence>
<dbReference type="PANTHER" id="PTHR33048:SF96">
    <property type="entry name" value="INTEGRAL MEMBRANE PROTEIN"/>
    <property type="match status" value="1"/>
</dbReference>
<proteinExistence type="inferred from homology"/>
<evidence type="ECO:0000313" key="10">
    <source>
        <dbReference type="Proteomes" id="UP000053110"/>
    </source>
</evidence>
<reference evidence="10" key="1">
    <citation type="journal article" date="2013" name="Nat. Genet.">
        <title>The wheat powdery mildew genome shows the unique evolution of an obligate biotroph.</title>
        <authorList>
            <person name="Wicker T."/>
            <person name="Oberhaensli S."/>
            <person name="Parlange F."/>
            <person name="Buchmann J.P."/>
            <person name="Shatalina M."/>
            <person name="Roffler S."/>
            <person name="Ben-David R."/>
            <person name="Dolezel J."/>
            <person name="Simkova H."/>
            <person name="Schulze-Lefert P."/>
            <person name="Spanu P.D."/>
            <person name="Bruggmann R."/>
            <person name="Amselem J."/>
            <person name="Quesneville H."/>
            <person name="Ver Loren van Themaat E."/>
            <person name="Paape T."/>
            <person name="Shimizu K.K."/>
            <person name="Keller B."/>
        </authorList>
    </citation>
    <scope>NUCLEOTIDE SEQUENCE [LARGE SCALE GENOMIC DNA]</scope>
    <source>
        <strain evidence="10">96224</strain>
    </source>
</reference>
<dbReference type="GO" id="GO:0016020">
    <property type="term" value="C:membrane"/>
    <property type="evidence" value="ECO:0007669"/>
    <property type="project" value="UniProtKB-SubCell"/>
</dbReference>
<evidence type="ECO:0000256" key="2">
    <source>
        <dbReference type="ARBA" id="ARBA00022692"/>
    </source>
</evidence>
<protein>
    <submittedName>
        <fullName evidence="9">Bgt-5098</fullName>
    </submittedName>
</protein>
<comment type="similarity">
    <text evidence="5">Belongs to the SAT4 family.</text>
</comment>
<evidence type="ECO:0000259" key="7">
    <source>
        <dbReference type="Pfam" id="PF20684"/>
    </source>
</evidence>
<reference evidence="9" key="3">
    <citation type="submission" date="2018-07" db="EMBL/GenBank/DDBJ databases">
        <authorList>
            <person name="Quirk P.G."/>
            <person name="Krulwich T.A."/>
        </authorList>
    </citation>
    <scope>NUCLEOTIDE SEQUENCE</scope>
    <source>
        <strain evidence="9">96224</strain>
    </source>
</reference>
<accession>A0A061HPQ5</accession>
<evidence type="ECO:0000256" key="4">
    <source>
        <dbReference type="ARBA" id="ARBA00023136"/>
    </source>
</evidence>
<evidence type="ECO:0000256" key="5">
    <source>
        <dbReference type="ARBA" id="ARBA00038359"/>
    </source>
</evidence>